<dbReference type="RefSeq" id="XP_039246318.1">
    <property type="nucleotide sequence ID" value="XM_039390384.1"/>
</dbReference>
<evidence type="ECO:0000313" key="4">
    <source>
        <dbReference type="RefSeq" id="XP_027582053.2"/>
    </source>
</evidence>
<proteinExistence type="predicted"/>
<dbReference type="CDD" id="cd00198">
    <property type="entry name" value="vWFA"/>
    <property type="match status" value="1"/>
</dbReference>
<organism evidence="3 5">
    <name type="scientific">Pipra filicauda</name>
    <name type="common">Wire-tailed manakin</name>
    <dbReference type="NCBI Taxonomy" id="649802"/>
    <lineage>
        <taxon>Eukaryota</taxon>
        <taxon>Metazoa</taxon>
        <taxon>Chordata</taxon>
        <taxon>Craniata</taxon>
        <taxon>Vertebrata</taxon>
        <taxon>Euteleostomi</taxon>
        <taxon>Archelosauria</taxon>
        <taxon>Archosauria</taxon>
        <taxon>Dinosauria</taxon>
        <taxon>Saurischia</taxon>
        <taxon>Theropoda</taxon>
        <taxon>Coelurosauria</taxon>
        <taxon>Aves</taxon>
        <taxon>Neognathae</taxon>
        <taxon>Neoaves</taxon>
        <taxon>Telluraves</taxon>
        <taxon>Australaves</taxon>
        <taxon>Passeriformes</taxon>
        <taxon>Pipridae</taxon>
        <taxon>Pipra</taxon>
    </lineage>
</organism>
<dbReference type="AlphaFoldDB" id="A0A7R5L4Z9"/>
<dbReference type="GeneID" id="113990653"/>
<evidence type="ECO:0000313" key="5">
    <source>
        <dbReference type="RefSeq" id="XP_039246318.1"/>
    </source>
</evidence>
<feature type="domain" description="VWFA" evidence="2">
    <location>
        <begin position="954"/>
        <end position="1150"/>
    </location>
</feature>
<dbReference type="SUPFAM" id="SSF53300">
    <property type="entry name" value="vWA-like"/>
    <property type="match status" value="3"/>
</dbReference>
<dbReference type="PANTHER" id="PTHR46478:SF1">
    <property type="entry name" value="VON WILLEBRAND FACTOR A DOMAIN-CONTAINING PROTEIN 3A"/>
    <property type="match status" value="1"/>
</dbReference>
<dbReference type="RefSeq" id="XP_027582053.2">
    <property type="nucleotide sequence ID" value="XM_027726252.2"/>
</dbReference>
<feature type="compositionally biased region" description="Basic and acidic residues" evidence="1">
    <location>
        <begin position="787"/>
        <end position="806"/>
    </location>
</feature>
<dbReference type="InterPro" id="IPR002035">
    <property type="entry name" value="VWF_A"/>
</dbReference>
<dbReference type="SMART" id="SM00327">
    <property type="entry name" value="VWA"/>
    <property type="match status" value="1"/>
</dbReference>
<feature type="region of interest" description="Disordered" evidence="1">
    <location>
        <begin position="717"/>
        <end position="807"/>
    </location>
</feature>
<dbReference type="PROSITE" id="PS50234">
    <property type="entry name" value="VWFA"/>
    <property type="match status" value="1"/>
</dbReference>
<dbReference type="PANTHER" id="PTHR46478">
    <property type="entry name" value="VON WILLEBRAND FACTOR A DOMAIN-CONTAINING PROTEIN 3A"/>
    <property type="match status" value="1"/>
</dbReference>
<dbReference type="CTD" id="146177"/>
<evidence type="ECO:0000313" key="3">
    <source>
        <dbReference type="Proteomes" id="UP000504627"/>
    </source>
</evidence>
<protein>
    <submittedName>
        <fullName evidence="4 5">von Willebrand factor A domain-containing protein 3A isoform X1</fullName>
    </submittedName>
</protein>
<name>A0A7R5L4Z9_9PASS</name>
<evidence type="ECO:0000256" key="1">
    <source>
        <dbReference type="SAM" id="MobiDB-lite"/>
    </source>
</evidence>
<dbReference type="InterPro" id="IPR036465">
    <property type="entry name" value="vWFA_dom_sf"/>
</dbReference>
<gene>
    <name evidence="4 5" type="primary">VWA3A</name>
</gene>
<reference evidence="4 5" key="1">
    <citation type="submission" date="2025-04" db="UniProtKB">
        <authorList>
            <consortium name="RefSeq"/>
        </authorList>
    </citation>
    <scope>IDENTIFICATION</scope>
    <source>
        <tissue evidence="4 5">Muscle</tissue>
    </source>
</reference>
<keyword evidence="3" id="KW-1185">Reference proteome</keyword>
<evidence type="ECO:0000259" key="2">
    <source>
        <dbReference type="PROSITE" id="PS50234"/>
    </source>
</evidence>
<dbReference type="Proteomes" id="UP000504627">
    <property type="component" value="Unplaced"/>
</dbReference>
<dbReference type="Pfam" id="PF13768">
    <property type="entry name" value="VWA_3"/>
    <property type="match status" value="3"/>
</dbReference>
<sequence length="1186" mass="135268">MDTHIRKTAWLLDNDQFLEKNGVATKSHAQGDPLPWQDFTVSHLGPDNGLLGTHTNKTQDLLRGQMKTIQSQMMQTTEEWIRNYSLESLQLTLEYLVNRGNIISNSGDGVEGMVFTEETVTDFESRLSEAIELYQQRIQWLLEDSRKVFGVIKGTKVGLLIDVSHMSYGPRLLDFQKDLLCLIDEQLCYKEQLYCLSFSAEISPLWESPKNINVHVLHEARQWIQELEPGQGCNLLKAFKHVLTMKELNSLVLIVGSCPDQPFEILCDYAQQCLLGRKLQIHTVTYDCSNPASLAVLKNLAEAVEGRYHCYSSKGEYFDSSDFHLLLQEFLKAKDLLKSIKQTFQRRLGGSVSSKTADVSAGFANTAPSSFFPKPPKLKGPLVIQTPSVLAKTSTDWLKTYGLKAKKLNLYQVLAPNAFSPVVEFIPILKKRISSTLHEKIMMQFEWHDGTVKNIHVDLPVLYNYQKRLTKMVNIYEKRIDWLSITSRRIWGSVCEKRVVILVDISVTNSMYITRIQHSLRLLLEEQMSNKDYFNIIAFGSDIVPWQQELLPSHPENLEKAWRWVLSLQCKGSRNFMSALRRAVEVDFKDKEKHKSQGLYLLTTGIPDQETHTISAYVAEVCRGFDLQLHVCLFSAMEDIGSSGVIPARYASPAETASAFREIVQAARGRFHWFGEAGIFESDDITSIVSEMEKAKNYSQKCAFLVESLKQRSVNQSVNPFAPEGDSNALTKNEKRRPQKLPSPKPTAPSPARMDVKDNHGAGRNTPVRVLAWRPPSAKAEIPPAQRIKEWPQTENKRKDKSRKQPELSLSVFYTDKGRNVGTVNQKYPKTMCIRKSVPPVTLPKEEEICSSKEWLTKYSIKKLELELPRLMFGPGCTHQNKTVESLHKKVSAKYCSIFPSAEINGVVKHLQFQLKELEIYTEQLERVLQRYLQRVQWLLSGSRRLFGTILEANVCVLIDTSGSTGPYLPHVRKELTSLIWEQLRRNEVRFNLLRFAENTESWKECLVEATDESCHDAVQWVSKFHAHGNTCILTALQKALSFQGVEALYLLTDGKPDTSCSLILEEIERLRKDQDIKIHTISFSWADRGANEFLKKLASQTGGRYHCCFGDEDGQLAAHRILTEGLEDEDDPAFPYFEGDDLKKLIQEVAKARSFLKQAKSWRLLLEKRNINQKDNSSFQRSPQD</sequence>
<accession>A0A7R5L4Z9</accession>
<dbReference type="Gene3D" id="3.40.50.410">
    <property type="entry name" value="von Willebrand factor, type A domain"/>
    <property type="match status" value="2"/>
</dbReference>